<organism evidence="2 3">
    <name type="scientific">Cryptosporangium japonicum</name>
    <dbReference type="NCBI Taxonomy" id="80872"/>
    <lineage>
        <taxon>Bacteria</taxon>
        <taxon>Bacillati</taxon>
        <taxon>Actinomycetota</taxon>
        <taxon>Actinomycetes</taxon>
        <taxon>Cryptosporangiales</taxon>
        <taxon>Cryptosporangiaceae</taxon>
        <taxon>Cryptosporangium</taxon>
    </lineage>
</organism>
<protein>
    <recommendedName>
        <fullName evidence="1">DUF4326 domain-containing protein</fullName>
    </recommendedName>
</protein>
<evidence type="ECO:0000313" key="3">
    <source>
        <dbReference type="Proteomes" id="UP001500967"/>
    </source>
</evidence>
<accession>A0ABP3EBJ0</accession>
<sequence length="102" mass="11505">MRVKVSGDLYHPVVPPNAVYVGRQGFGLRRSPWANPYGARAHGRREALRLYRQWLRDRPELIERARRELSGRALACWCPLDVDCHADVLLDVIGCPAAGAGW</sequence>
<dbReference type="RefSeq" id="WP_344651015.1">
    <property type="nucleotide sequence ID" value="NZ_BAAAGX010000017.1"/>
</dbReference>
<evidence type="ECO:0000313" key="2">
    <source>
        <dbReference type="EMBL" id="GAA0255805.1"/>
    </source>
</evidence>
<dbReference type="InterPro" id="IPR025475">
    <property type="entry name" value="DUF4326"/>
</dbReference>
<proteinExistence type="predicted"/>
<evidence type="ECO:0000259" key="1">
    <source>
        <dbReference type="Pfam" id="PF14216"/>
    </source>
</evidence>
<gene>
    <name evidence="2" type="ORF">GCM10009539_46290</name>
</gene>
<dbReference type="Pfam" id="PF14216">
    <property type="entry name" value="DUF4326"/>
    <property type="match status" value="1"/>
</dbReference>
<feature type="domain" description="DUF4326" evidence="1">
    <location>
        <begin position="14"/>
        <end position="90"/>
    </location>
</feature>
<name>A0ABP3EBJ0_9ACTN</name>
<reference evidence="3" key="1">
    <citation type="journal article" date="2019" name="Int. J. Syst. Evol. Microbiol.">
        <title>The Global Catalogue of Microorganisms (GCM) 10K type strain sequencing project: providing services to taxonomists for standard genome sequencing and annotation.</title>
        <authorList>
            <consortium name="The Broad Institute Genomics Platform"/>
            <consortium name="The Broad Institute Genome Sequencing Center for Infectious Disease"/>
            <person name="Wu L."/>
            <person name="Ma J."/>
        </authorList>
    </citation>
    <scope>NUCLEOTIDE SEQUENCE [LARGE SCALE GENOMIC DNA]</scope>
    <source>
        <strain evidence="3">JCM 10425</strain>
    </source>
</reference>
<dbReference type="EMBL" id="BAAAGX010000017">
    <property type="protein sequence ID" value="GAA0255805.1"/>
    <property type="molecule type" value="Genomic_DNA"/>
</dbReference>
<comment type="caution">
    <text evidence="2">The sequence shown here is derived from an EMBL/GenBank/DDBJ whole genome shotgun (WGS) entry which is preliminary data.</text>
</comment>
<keyword evidence="3" id="KW-1185">Reference proteome</keyword>
<dbReference type="Proteomes" id="UP001500967">
    <property type="component" value="Unassembled WGS sequence"/>
</dbReference>